<dbReference type="AlphaFoldDB" id="A0AB39VLI5"/>
<sequence length="264" mass="28022">MADPSEILNVIAAQVAAIVYPNGTSSASISGTALNVYAGWPVHSVLNTDILAGTSHISVFPLDGEQKIPTALGRPYREVESGDPTIVATVSDSSVTLSGTVSTPQNVYLLVDGTGYHYAVQSDDTLTTIATAMSTLIPAASNVDAVISIPQAIEIIARVGGVGSQARELRRQTKEFMVTVWAPTTALRDSLGSALDSGLSINSNLQLSDNLPAFMIYSRSMFSRDTQIYRRDIVFSVNYATSQTLSAPQVVAPVISINDYTQPH</sequence>
<protein>
    <recommendedName>
        <fullName evidence="2">Baseplate protein J-like domain-containing protein</fullName>
    </recommendedName>
</protein>
<reference evidence="1" key="1">
    <citation type="submission" date="2024-07" db="EMBL/GenBank/DDBJ databases">
        <authorList>
            <person name="Biller S.J."/>
        </authorList>
    </citation>
    <scope>NUCLEOTIDE SEQUENCE</scope>
    <source>
        <strain evidence="1">WC2420</strain>
    </source>
</reference>
<evidence type="ECO:0000313" key="1">
    <source>
        <dbReference type="EMBL" id="XDU70554.1"/>
    </source>
</evidence>
<organism evidence="1">
    <name type="scientific">Rouxiella sp. WC2420</name>
    <dbReference type="NCBI Taxonomy" id="3234145"/>
    <lineage>
        <taxon>Bacteria</taxon>
        <taxon>Pseudomonadati</taxon>
        <taxon>Pseudomonadota</taxon>
        <taxon>Gammaproteobacteria</taxon>
        <taxon>Enterobacterales</taxon>
        <taxon>Yersiniaceae</taxon>
        <taxon>Rouxiella</taxon>
    </lineage>
</organism>
<name>A0AB39VLI5_9GAMM</name>
<dbReference type="RefSeq" id="WP_369788068.1">
    <property type="nucleotide sequence ID" value="NZ_CP165628.1"/>
</dbReference>
<gene>
    <name evidence="1" type="ORF">AB3G37_13235</name>
</gene>
<proteinExistence type="predicted"/>
<evidence type="ECO:0008006" key="2">
    <source>
        <dbReference type="Google" id="ProtNLM"/>
    </source>
</evidence>
<dbReference type="EMBL" id="CP165628">
    <property type="protein sequence ID" value="XDU70554.1"/>
    <property type="molecule type" value="Genomic_DNA"/>
</dbReference>
<accession>A0AB39VLI5</accession>